<proteinExistence type="predicted"/>
<dbReference type="Proteomes" id="UP000634136">
    <property type="component" value="Unassembled WGS sequence"/>
</dbReference>
<comment type="caution">
    <text evidence="2">The sequence shown here is derived from an EMBL/GenBank/DDBJ whole genome shotgun (WGS) entry which is preliminary data.</text>
</comment>
<accession>A0A834TE93</accession>
<feature type="region of interest" description="Disordered" evidence="1">
    <location>
        <begin position="1"/>
        <end position="22"/>
    </location>
</feature>
<keyword evidence="3" id="KW-1185">Reference proteome</keyword>
<evidence type="ECO:0000313" key="3">
    <source>
        <dbReference type="Proteomes" id="UP000634136"/>
    </source>
</evidence>
<organism evidence="2 3">
    <name type="scientific">Senna tora</name>
    <dbReference type="NCBI Taxonomy" id="362788"/>
    <lineage>
        <taxon>Eukaryota</taxon>
        <taxon>Viridiplantae</taxon>
        <taxon>Streptophyta</taxon>
        <taxon>Embryophyta</taxon>
        <taxon>Tracheophyta</taxon>
        <taxon>Spermatophyta</taxon>
        <taxon>Magnoliopsida</taxon>
        <taxon>eudicotyledons</taxon>
        <taxon>Gunneridae</taxon>
        <taxon>Pentapetalae</taxon>
        <taxon>rosids</taxon>
        <taxon>fabids</taxon>
        <taxon>Fabales</taxon>
        <taxon>Fabaceae</taxon>
        <taxon>Caesalpinioideae</taxon>
        <taxon>Cassia clade</taxon>
        <taxon>Senna</taxon>
    </lineage>
</organism>
<name>A0A834TE93_9FABA</name>
<dbReference type="EMBL" id="JAAIUW010000008">
    <property type="protein sequence ID" value="KAF7820358.1"/>
    <property type="molecule type" value="Genomic_DNA"/>
</dbReference>
<evidence type="ECO:0000313" key="2">
    <source>
        <dbReference type="EMBL" id="KAF7820358.1"/>
    </source>
</evidence>
<reference evidence="2" key="1">
    <citation type="submission" date="2020-09" db="EMBL/GenBank/DDBJ databases">
        <title>Genome-Enabled Discovery of Anthraquinone Biosynthesis in Senna tora.</title>
        <authorList>
            <person name="Kang S.-H."/>
            <person name="Pandey R.P."/>
            <person name="Lee C.-M."/>
            <person name="Sim J.-S."/>
            <person name="Jeong J.-T."/>
            <person name="Choi B.-S."/>
            <person name="Jung M."/>
            <person name="Ginzburg D."/>
            <person name="Zhao K."/>
            <person name="Won S.Y."/>
            <person name="Oh T.-J."/>
            <person name="Yu Y."/>
            <person name="Kim N.-H."/>
            <person name="Lee O.R."/>
            <person name="Lee T.-H."/>
            <person name="Bashyal P."/>
            <person name="Kim T.-S."/>
            <person name="Lee W.-H."/>
            <person name="Kawkins C."/>
            <person name="Kim C.-K."/>
            <person name="Kim J.S."/>
            <person name="Ahn B.O."/>
            <person name="Rhee S.Y."/>
            <person name="Sohng J.K."/>
        </authorList>
    </citation>
    <scope>NUCLEOTIDE SEQUENCE</scope>
    <source>
        <tissue evidence="2">Leaf</tissue>
    </source>
</reference>
<evidence type="ECO:0000256" key="1">
    <source>
        <dbReference type="SAM" id="MobiDB-lite"/>
    </source>
</evidence>
<dbReference type="AlphaFoldDB" id="A0A834TE93"/>
<protein>
    <submittedName>
        <fullName evidence="2">Uncharacterized protein</fullName>
    </submittedName>
</protein>
<gene>
    <name evidence="2" type="ORF">G2W53_025813</name>
</gene>
<sequence length="22" mass="2454">MAEQGEGLTIIPPQLEKRFQAP</sequence>